<feature type="domain" description="DUF5071" evidence="1">
    <location>
        <begin position="2"/>
        <end position="78"/>
    </location>
</feature>
<dbReference type="Gene3D" id="1.25.40.750">
    <property type="entry name" value="Domain of unknown function DUF5071"/>
    <property type="match status" value="1"/>
</dbReference>
<comment type="caution">
    <text evidence="2">The sequence shown here is derived from an EMBL/GenBank/DDBJ whole genome shotgun (WGS) entry which is preliminary data.</text>
</comment>
<dbReference type="EMBL" id="CALBWS010000029">
    <property type="protein sequence ID" value="CAH2716597.1"/>
    <property type="molecule type" value="Genomic_DNA"/>
</dbReference>
<name>A0ABM9EV92_9BACI</name>
<organism evidence="2 3">
    <name type="scientific">Neobacillus rhizosphaerae</name>
    <dbReference type="NCBI Taxonomy" id="2880965"/>
    <lineage>
        <taxon>Bacteria</taxon>
        <taxon>Bacillati</taxon>
        <taxon>Bacillota</taxon>
        <taxon>Bacilli</taxon>
        <taxon>Bacillales</taxon>
        <taxon>Bacillaceae</taxon>
        <taxon>Neobacillus</taxon>
    </lineage>
</organism>
<dbReference type="RefSeq" id="WP_248736848.1">
    <property type="nucleotide sequence ID" value="NZ_CALBWS010000029.1"/>
</dbReference>
<evidence type="ECO:0000259" key="1">
    <source>
        <dbReference type="Pfam" id="PF16804"/>
    </source>
</evidence>
<dbReference type="Proteomes" id="UP000838308">
    <property type="component" value="Unassembled WGS sequence"/>
</dbReference>
<evidence type="ECO:0000313" key="2">
    <source>
        <dbReference type="EMBL" id="CAH2716597.1"/>
    </source>
</evidence>
<protein>
    <recommendedName>
        <fullName evidence="1">DUF5071 domain-containing protein</fullName>
    </recommendedName>
</protein>
<proteinExistence type="predicted"/>
<accession>A0ABM9EV92</accession>
<sequence length="81" mass="9437">MPEIAELLLTFPSEIILPIKSVFATNDNVWKYWCLEYLVKQLPLEEREQLKADLIRVAEQPSEDEKLEEVDAMASEILQTM</sequence>
<reference evidence="2" key="1">
    <citation type="submission" date="2022-04" db="EMBL/GenBank/DDBJ databases">
        <authorList>
            <person name="Criscuolo A."/>
        </authorList>
    </citation>
    <scope>NUCLEOTIDE SEQUENCE</scope>
    <source>
        <strain evidence="2">CIP111895</strain>
    </source>
</reference>
<evidence type="ECO:0000313" key="3">
    <source>
        <dbReference type="Proteomes" id="UP000838308"/>
    </source>
</evidence>
<gene>
    <name evidence="2" type="ORF">BACCIP111895_03784</name>
</gene>
<dbReference type="Pfam" id="PF16804">
    <property type="entry name" value="DUF5071"/>
    <property type="match status" value="1"/>
</dbReference>
<dbReference type="InterPro" id="IPR031837">
    <property type="entry name" value="DUF5071"/>
</dbReference>
<dbReference type="InterPro" id="IPR038692">
    <property type="entry name" value="Cthe_2751_sf"/>
</dbReference>
<keyword evidence="3" id="KW-1185">Reference proteome</keyword>